<name>A0ABD1XDV7_9MARC</name>
<keyword evidence="4" id="KW-1185">Reference proteome</keyword>
<sequence length="85" mass="9433">MSLQRSREAKSPLHSPEERYAKEFTSTDANVHLTGKFDDIVAVDSDGKQGAAILMKLTDNVGNRTLSGRDPPTRRNGMKWKDETG</sequence>
<reference evidence="2 4" key="1">
    <citation type="submission" date="2024-09" db="EMBL/GenBank/DDBJ databases">
        <title>Chromosome-scale assembly of Riccia fluitans.</title>
        <authorList>
            <person name="Paukszto L."/>
            <person name="Sawicki J."/>
            <person name="Karawczyk K."/>
            <person name="Piernik-Szablinska J."/>
            <person name="Szczecinska M."/>
            <person name="Mazdziarz M."/>
        </authorList>
    </citation>
    <scope>NUCLEOTIDE SEQUENCE [LARGE SCALE GENOMIC DNA]</scope>
    <source>
        <strain evidence="2">Rf_01</strain>
        <tissue evidence="2">Aerial parts of the thallus</tissue>
    </source>
</reference>
<evidence type="ECO:0000313" key="4">
    <source>
        <dbReference type="Proteomes" id="UP001605036"/>
    </source>
</evidence>
<evidence type="ECO:0000313" key="2">
    <source>
        <dbReference type="EMBL" id="KAL2603012.1"/>
    </source>
</evidence>
<organism evidence="2 4">
    <name type="scientific">Riccia fluitans</name>
    <dbReference type="NCBI Taxonomy" id="41844"/>
    <lineage>
        <taxon>Eukaryota</taxon>
        <taxon>Viridiplantae</taxon>
        <taxon>Streptophyta</taxon>
        <taxon>Embryophyta</taxon>
        <taxon>Marchantiophyta</taxon>
        <taxon>Marchantiopsida</taxon>
        <taxon>Marchantiidae</taxon>
        <taxon>Marchantiales</taxon>
        <taxon>Ricciaceae</taxon>
        <taxon>Riccia</taxon>
    </lineage>
</organism>
<evidence type="ECO:0000313" key="3">
    <source>
        <dbReference type="EMBL" id="KAL2603018.1"/>
    </source>
</evidence>
<evidence type="ECO:0000256" key="1">
    <source>
        <dbReference type="SAM" id="MobiDB-lite"/>
    </source>
</evidence>
<dbReference type="EMBL" id="JBHFFA010000122">
    <property type="protein sequence ID" value="KAL2603012.1"/>
    <property type="molecule type" value="Genomic_DNA"/>
</dbReference>
<dbReference type="EMBL" id="JBHFFA010000122">
    <property type="protein sequence ID" value="KAL2603018.1"/>
    <property type="molecule type" value="Genomic_DNA"/>
</dbReference>
<dbReference type="Proteomes" id="UP001605036">
    <property type="component" value="Unassembled WGS sequence"/>
</dbReference>
<comment type="caution">
    <text evidence="2">The sequence shown here is derived from an EMBL/GenBank/DDBJ whole genome shotgun (WGS) entry which is preliminary data.</text>
</comment>
<gene>
    <name evidence="2" type="ORF">R1flu_017202</name>
    <name evidence="3" type="ORF">R1flu_017208</name>
</gene>
<proteinExistence type="predicted"/>
<feature type="region of interest" description="Disordered" evidence="1">
    <location>
        <begin position="62"/>
        <end position="85"/>
    </location>
</feature>
<accession>A0ABD1XDV7</accession>
<protein>
    <submittedName>
        <fullName evidence="2">Uncharacterized protein</fullName>
    </submittedName>
</protein>
<feature type="compositionally biased region" description="Basic and acidic residues" evidence="1">
    <location>
        <begin position="1"/>
        <end position="22"/>
    </location>
</feature>
<feature type="region of interest" description="Disordered" evidence="1">
    <location>
        <begin position="1"/>
        <end position="23"/>
    </location>
</feature>
<dbReference type="AlphaFoldDB" id="A0ABD1XDV7"/>